<accession>A0A843XG35</accession>
<organism evidence="2 3">
    <name type="scientific">Colocasia esculenta</name>
    <name type="common">Wild taro</name>
    <name type="synonym">Arum esculentum</name>
    <dbReference type="NCBI Taxonomy" id="4460"/>
    <lineage>
        <taxon>Eukaryota</taxon>
        <taxon>Viridiplantae</taxon>
        <taxon>Streptophyta</taxon>
        <taxon>Embryophyta</taxon>
        <taxon>Tracheophyta</taxon>
        <taxon>Spermatophyta</taxon>
        <taxon>Magnoliopsida</taxon>
        <taxon>Liliopsida</taxon>
        <taxon>Araceae</taxon>
        <taxon>Aroideae</taxon>
        <taxon>Colocasieae</taxon>
        <taxon>Colocasia</taxon>
    </lineage>
</organism>
<sequence>MGHLCHFLAFSDIPAVFWLYGTSLSFGDISRELPTSPASSHTQESAHHFIEATWVSLHRAGQEARSVRLSLPSSAPQERIHDFSGNRGYFYNFILHGDISVILFFMRTFLQFSQKQGHSYKFLDNRGICVLLTYTYTNFITPGALCNFTGAWARARGGHMCNFTHMHKFSPPQGAFV</sequence>
<comment type="caution">
    <text evidence="2">The sequence shown here is derived from an EMBL/GenBank/DDBJ whole genome shotgun (WGS) entry which is preliminary data.</text>
</comment>
<name>A0A843XG35_COLES</name>
<keyword evidence="3" id="KW-1185">Reference proteome</keyword>
<dbReference type="AlphaFoldDB" id="A0A843XG35"/>
<keyword evidence="1" id="KW-1133">Transmembrane helix</keyword>
<feature type="transmembrane region" description="Helical" evidence="1">
    <location>
        <begin position="89"/>
        <end position="110"/>
    </location>
</feature>
<proteinExistence type="predicted"/>
<keyword evidence="1" id="KW-0812">Transmembrane</keyword>
<reference evidence="2" key="1">
    <citation type="submission" date="2017-07" db="EMBL/GenBank/DDBJ databases">
        <title>Taro Niue Genome Assembly and Annotation.</title>
        <authorList>
            <person name="Atibalentja N."/>
            <person name="Keating K."/>
            <person name="Fields C.J."/>
        </authorList>
    </citation>
    <scope>NUCLEOTIDE SEQUENCE</scope>
    <source>
        <strain evidence="2">Niue_2</strain>
        <tissue evidence="2">Leaf</tissue>
    </source>
</reference>
<keyword evidence="1" id="KW-0472">Membrane</keyword>
<gene>
    <name evidence="2" type="ORF">Taro_051440</name>
</gene>
<dbReference type="Proteomes" id="UP000652761">
    <property type="component" value="Unassembled WGS sequence"/>
</dbReference>
<dbReference type="EMBL" id="NMUH01008202">
    <property type="protein sequence ID" value="MQM18449.1"/>
    <property type="molecule type" value="Genomic_DNA"/>
</dbReference>
<evidence type="ECO:0000313" key="2">
    <source>
        <dbReference type="EMBL" id="MQM18449.1"/>
    </source>
</evidence>
<protein>
    <submittedName>
        <fullName evidence="2">Uncharacterized protein</fullName>
    </submittedName>
</protein>
<evidence type="ECO:0000313" key="3">
    <source>
        <dbReference type="Proteomes" id="UP000652761"/>
    </source>
</evidence>
<evidence type="ECO:0000256" key="1">
    <source>
        <dbReference type="SAM" id="Phobius"/>
    </source>
</evidence>